<evidence type="ECO:0000313" key="2">
    <source>
        <dbReference type="EMBL" id="KIJ43100.1"/>
    </source>
</evidence>
<feature type="region of interest" description="Disordered" evidence="1">
    <location>
        <begin position="378"/>
        <end position="429"/>
    </location>
</feature>
<sequence>MFMEDWYGASRAKKELRALQRRIRETRVSPLRPLCDAHPTAAPENANLSSTALGVAHPNTTSRVPQNPRDAQQLKQHFLTHYIPWLSAISLFATSTSIPSTISPFLSTTASRTWPIPLPYSTTSSLRVLSLHHVGQIFTNPTSYPVIESLYALLALIMWPLEPADDVTLLIHGAKRMAQSADVWYTICTNETIFTLGAGTIANAPPTTLLSTSLGTPSSIALSNGSIADTLLTLQASLHRIIVGAMGERTLQSNGSIAGGTVRDGPIQSAQFIPKTREAMLQYVSKIFAFLPKLGEWEIEFKTIKSESPHVFRLHFAALEIEYYYLILIYVTHSLLTVCYGIPLAQASDEYKVLHLELERHRQQSYPSHVGTGTTVVAAAPADEPPPPPPPPQIPRLPHSPPHSRRMPTHTAPRPAPPHRTPRPRHRCSRSPDRIYAMVVVDIMLILRHQVAAYEFGRRRSIFELPPAGLSGWTWGWREGTEHAAVRYAEIIDALLRVWEEKHSAKVYALSDGQGGDGPNACLFDRRTIHENVDVISCPTSGRAETPTTSQGFNTPQCEMDSALPGSCDPAHAQAHAPFHHASQSQSLHQLLHSHPHHLPNTYYTRSQSQSHPHSHSQHVPIHLNHQSQSHHQQMHPPQNLPHQGLLEMDLSLLGTDLFSDAAAPFTWDGLESLDWSLGFGTAQDPNAGNGGGDDQSAPPIPHVP</sequence>
<feature type="compositionally biased region" description="Low complexity" evidence="1">
    <location>
        <begin position="570"/>
        <end position="591"/>
    </location>
</feature>
<proteinExistence type="predicted"/>
<name>A0A0C9VWE5_SPHS4</name>
<gene>
    <name evidence="2" type="ORF">M422DRAFT_253599</name>
</gene>
<dbReference type="AlphaFoldDB" id="A0A0C9VWE5"/>
<dbReference type="HOGENOM" id="CLU_391362_0_0_1"/>
<feature type="region of interest" description="Disordered" evidence="1">
    <location>
        <begin position="682"/>
        <end position="705"/>
    </location>
</feature>
<keyword evidence="3" id="KW-1185">Reference proteome</keyword>
<dbReference type="EMBL" id="KN837125">
    <property type="protein sequence ID" value="KIJ43100.1"/>
    <property type="molecule type" value="Genomic_DNA"/>
</dbReference>
<evidence type="ECO:0000256" key="1">
    <source>
        <dbReference type="SAM" id="MobiDB-lite"/>
    </source>
</evidence>
<evidence type="ECO:0000313" key="3">
    <source>
        <dbReference type="Proteomes" id="UP000054279"/>
    </source>
</evidence>
<accession>A0A0C9VWE5</accession>
<evidence type="ECO:0008006" key="4">
    <source>
        <dbReference type="Google" id="ProtNLM"/>
    </source>
</evidence>
<feature type="region of interest" description="Disordered" evidence="1">
    <location>
        <begin position="569"/>
        <end position="620"/>
    </location>
</feature>
<protein>
    <recommendedName>
        <fullName evidence="4">Transcription factor domain-containing protein</fullName>
    </recommendedName>
</protein>
<feature type="compositionally biased region" description="Basic residues" evidence="1">
    <location>
        <begin position="420"/>
        <end position="429"/>
    </location>
</feature>
<organism evidence="2 3">
    <name type="scientific">Sphaerobolus stellatus (strain SS14)</name>
    <dbReference type="NCBI Taxonomy" id="990650"/>
    <lineage>
        <taxon>Eukaryota</taxon>
        <taxon>Fungi</taxon>
        <taxon>Dikarya</taxon>
        <taxon>Basidiomycota</taxon>
        <taxon>Agaricomycotina</taxon>
        <taxon>Agaricomycetes</taxon>
        <taxon>Phallomycetidae</taxon>
        <taxon>Geastrales</taxon>
        <taxon>Sphaerobolaceae</taxon>
        <taxon>Sphaerobolus</taxon>
    </lineage>
</organism>
<feature type="compositionally biased region" description="Pro residues" evidence="1">
    <location>
        <begin position="383"/>
        <end position="401"/>
    </location>
</feature>
<reference evidence="2 3" key="1">
    <citation type="submission" date="2014-06" db="EMBL/GenBank/DDBJ databases">
        <title>Evolutionary Origins and Diversification of the Mycorrhizal Mutualists.</title>
        <authorList>
            <consortium name="DOE Joint Genome Institute"/>
            <consortium name="Mycorrhizal Genomics Consortium"/>
            <person name="Kohler A."/>
            <person name="Kuo A."/>
            <person name="Nagy L.G."/>
            <person name="Floudas D."/>
            <person name="Copeland A."/>
            <person name="Barry K.W."/>
            <person name="Cichocki N."/>
            <person name="Veneault-Fourrey C."/>
            <person name="LaButti K."/>
            <person name="Lindquist E.A."/>
            <person name="Lipzen A."/>
            <person name="Lundell T."/>
            <person name="Morin E."/>
            <person name="Murat C."/>
            <person name="Riley R."/>
            <person name="Ohm R."/>
            <person name="Sun H."/>
            <person name="Tunlid A."/>
            <person name="Henrissat B."/>
            <person name="Grigoriev I.V."/>
            <person name="Hibbett D.S."/>
            <person name="Martin F."/>
        </authorList>
    </citation>
    <scope>NUCLEOTIDE SEQUENCE [LARGE SCALE GENOMIC DNA]</scope>
    <source>
        <strain evidence="2 3">SS14</strain>
    </source>
</reference>
<dbReference type="Proteomes" id="UP000054279">
    <property type="component" value="Unassembled WGS sequence"/>
</dbReference>